<keyword evidence="3" id="KW-0862">Zinc</keyword>
<dbReference type="PROSITE" id="PS51891">
    <property type="entry name" value="CENP_V_GFA"/>
    <property type="match status" value="1"/>
</dbReference>
<evidence type="ECO:0000256" key="2">
    <source>
        <dbReference type="ARBA" id="ARBA00022723"/>
    </source>
</evidence>
<evidence type="ECO:0000259" key="5">
    <source>
        <dbReference type="PROSITE" id="PS51891"/>
    </source>
</evidence>
<comment type="similarity">
    <text evidence="1">Belongs to the Gfa family.</text>
</comment>
<dbReference type="PANTHER" id="PTHR33337:SF40">
    <property type="entry name" value="CENP-V_GFA DOMAIN-CONTAINING PROTEIN-RELATED"/>
    <property type="match status" value="1"/>
</dbReference>
<reference evidence="7" key="1">
    <citation type="journal article" date="2019" name="Int. J. Syst. Evol. Microbiol.">
        <title>The Global Catalogue of Microorganisms (GCM) 10K type strain sequencing project: providing services to taxonomists for standard genome sequencing and annotation.</title>
        <authorList>
            <consortium name="The Broad Institute Genomics Platform"/>
            <consortium name="The Broad Institute Genome Sequencing Center for Infectious Disease"/>
            <person name="Wu L."/>
            <person name="Ma J."/>
        </authorList>
    </citation>
    <scope>NUCLEOTIDE SEQUENCE [LARGE SCALE GENOMIC DNA]</scope>
    <source>
        <strain evidence="7">CGMCC 1.12989</strain>
    </source>
</reference>
<dbReference type="Gene3D" id="3.90.1590.10">
    <property type="entry name" value="glutathione-dependent formaldehyde- activating enzyme (gfa)"/>
    <property type="match status" value="1"/>
</dbReference>
<dbReference type="RefSeq" id="WP_379539238.1">
    <property type="nucleotide sequence ID" value="NZ_JBHSDR010000006.1"/>
</dbReference>
<dbReference type="Pfam" id="PF04828">
    <property type="entry name" value="GFA"/>
    <property type="match status" value="1"/>
</dbReference>
<evidence type="ECO:0000313" key="7">
    <source>
        <dbReference type="Proteomes" id="UP001595828"/>
    </source>
</evidence>
<evidence type="ECO:0000256" key="3">
    <source>
        <dbReference type="ARBA" id="ARBA00022833"/>
    </source>
</evidence>
<feature type="domain" description="CENP-V/GFA" evidence="5">
    <location>
        <begin position="4"/>
        <end position="114"/>
    </location>
</feature>
<proteinExistence type="inferred from homology"/>
<protein>
    <submittedName>
        <fullName evidence="6">GFA family protein</fullName>
    </submittedName>
</protein>
<organism evidence="6 7">
    <name type="scientific">Novosphingobium tardum</name>
    <dbReference type="NCBI Taxonomy" id="1538021"/>
    <lineage>
        <taxon>Bacteria</taxon>
        <taxon>Pseudomonadati</taxon>
        <taxon>Pseudomonadota</taxon>
        <taxon>Alphaproteobacteria</taxon>
        <taxon>Sphingomonadales</taxon>
        <taxon>Sphingomonadaceae</taxon>
        <taxon>Novosphingobium</taxon>
    </lineage>
</organism>
<dbReference type="Proteomes" id="UP001595828">
    <property type="component" value="Unassembled WGS sequence"/>
</dbReference>
<keyword evidence="7" id="KW-1185">Reference proteome</keyword>
<name>A0ABV8RQV6_9SPHN</name>
<evidence type="ECO:0000256" key="1">
    <source>
        <dbReference type="ARBA" id="ARBA00005495"/>
    </source>
</evidence>
<gene>
    <name evidence="6" type="ORF">ACFO0A_11975</name>
</gene>
<evidence type="ECO:0000313" key="6">
    <source>
        <dbReference type="EMBL" id="MFC4295773.1"/>
    </source>
</evidence>
<dbReference type="EMBL" id="JBHSDR010000006">
    <property type="protein sequence ID" value="MFC4295773.1"/>
    <property type="molecule type" value="Genomic_DNA"/>
</dbReference>
<sequence>MTTKTGGCLCGAVRYSFEGEPLMQAVCHCKNCQRQAGSGWSMLIALPLNAVTVTGELRTYVDHSETGNEVHRQFCPTCGSPVFTRVPAQPDMIFIKAGSLDDTSTFAPQIQFWTKSKQNWVVIPDVPGMPGNPG</sequence>
<evidence type="ECO:0000256" key="4">
    <source>
        <dbReference type="ARBA" id="ARBA00023239"/>
    </source>
</evidence>
<dbReference type="InterPro" id="IPR006913">
    <property type="entry name" value="CENP-V/GFA"/>
</dbReference>
<dbReference type="InterPro" id="IPR011057">
    <property type="entry name" value="Mss4-like_sf"/>
</dbReference>
<keyword evidence="2" id="KW-0479">Metal-binding</keyword>
<accession>A0ABV8RQV6</accession>
<dbReference type="SUPFAM" id="SSF51316">
    <property type="entry name" value="Mss4-like"/>
    <property type="match status" value="1"/>
</dbReference>
<dbReference type="PANTHER" id="PTHR33337">
    <property type="entry name" value="GFA DOMAIN-CONTAINING PROTEIN"/>
    <property type="match status" value="1"/>
</dbReference>
<keyword evidence="4" id="KW-0456">Lyase</keyword>
<comment type="caution">
    <text evidence="6">The sequence shown here is derived from an EMBL/GenBank/DDBJ whole genome shotgun (WGS) entry which is preliminary data.</text>
</comment>